<gene>
    <name evidence="3" type="ORF">HTZ84_20925</name>
</gene>
<dbReference type="PANTHER" id="PTHR30121:SF6">
    <property type="entry name" value="SLR6007 PROTEIN"/>
    <property type="match status" value="1"/>
</dbReference>
<feature type="coiled-coil region" evidence="1">
    <location>
        <begin position="40"/>
        <end position="67"/>
    </location>
</feature>
<reference evidence="3 4" key="1">
    <citation type="submission" date="2020-06" db="EMBL/GenBank/DDBJ databases">
        <title>Haloterrigena sp. nov., an extremely halophilic archaeon isolated from a saline sediment.</title>
        <authorList>
            <person name="Liu B.-B."/>
        </authorList>
    </citation>
    <scope>NUCLEOTIDE SEQUENCE [LARGE SCALE GENOMIC DNA]</scope>
    <source>
        <strain evidence="3 4">SYSU A558-1</strain>
    </source>
</reference>
<dbReference type="InterPro" id="IPR051162">
    <property type="entry name" value="T4SS_component"/>
</dbReference>
<keyword evidence="4" id="KW-1185">Reference proteome</keyword>
<keyword evidence="1" id="KW-0175">Coiled coil</keyword>
<dbReference type="CDD" id="cd00267">
    <property type="entry name" value="ABC_ATPase"/>
    <property type="match status" value="1"/>
</dbReference>
<protein>
    <submittedName>
        <fullName evidence="3">ATP-binding protein</fullName>
    </submittedName>
</protein>
<evidence type="ECO:0000259" key="2">
    <source>
        <dbReference type="Pfam" id="PF01935"/>
    </source>
</evidence>
<proteinExistence type="predicted"/>
<evidence type="ECO:0000313" key="3">
    <source>
        <dbReference type="EMBL" id="NUC74728.1"/>
    </source>
</evidence>
<sequence>MTDSERPSQSDLEELKEMMELVGESPETIQKVLRACAINRERYDRFYQRYEKQVKQLEAEAARFDWEYPFEQYGGRFRIGTDPAGDPVGLTLEELNEHMLVVGRTGAGKTTLFYNVIDECIVHDLPVLVFDFKNDYRHLAGHRDLLVVNWQDLKFNPLQPPPGIRTNHWAEVMADTWTHAMSLLVASRGYFIRKLRQLYDLYETEAGEWPSLFELLELVRADEIPYASPRYRYKERVDNRLTGMTGFSGEVFDCSRSYPFAEFLDQNVVIELQEPIEDVQVFVVEALLTWIFYYRMAQSQRQELRHVVLFDEAKHVFDVQRERNIDAPNPPVTKLLGQVREFGEALIVADHEPSKLSDSLKANTNAKLWLSLGSGKDTREMAETFGLDDEETDYTRTLEKGESLLWAADRDPVPVELPDYQLDKSMTEPEIRDEMRPVLDELEWCERVRPRAFIEVAATLDDTKESEREQDGTGDGVGEVAVTLLASVNEDPFLSLSDRYGTIDVGKKTGSAAKEELLTLDLVREVEVRTGRRGRNPKMLELTPNGREVLEERGYDVVETGRRGIEHRYWQHRIQQCYEGDGFDVEIEFSVGKSRIDVYCVRDGTTVAVEVARSPEHEVENVEKCLDFDVDRVEVAYLDDDVMRRIEAAVEEAFDGVPDRVAFVPVSEYT</sequence>
<evidence type="ECO:0000256" key="1">
    <source>
        <dbReference type="SAM" id="Coils"/>
    </source>
</evidence>
<dbReference type="GO" id="GO:0005524">
    <property type="term" value="F:ATP binding"/>
    <property type="evidence" value="ECO:0007669"/>
    <property type="project" value="UniProtKB-KW"/>
</dbReference>
<dbReference type="Proteomes" id="UP001016761">
    <property type="component" value="Unassembled WGS sequence"/>
</dbReference>
<name>A0ABX2LH80_9EURY</name>
<dbReference type="SUPFAM" id="SSF52540">
    <property type="entry name" value="P-loop containing nucleoside triphosphate hydrolases"/>
    <property type="match status" value="1"/>
</dbReference>
<comment type="caution">
    <text evidence="3">The sequence shown here is derived from an EMBL/GenBank/DDBJ whole genome shotgun (WGS) entry which is preliminary data.</text>
</comment>
<dbReference type="InterPro" id="IPR002789">
    <property type="entry name" value="HerA_central"/>
</dbReference>
<dbReference type="RefSeq" id="WP_174682439.1">
    <property type="nucleotide sequence ID" value="NZ_JABUQZ010000001.1"/>
</dbReference>
<organism evidence="3 4">
    <name type="scientific">Haloterrigena gelatinilytica</name>
    <dbReference type="NCBI Taxonomy" id="2741724"/>
    <lineage>
        <taxon>Archaea</taxon>
        <taxon>Methanobacteriati</taxon>
        <taxon>Methanobacteriota</taxon>
        <taxon>Stenosarchaea group</taxon>
        <taxon>Halobacteria</taxon>
        <taxon>Halobacteriales</taxon>
        <taxon>Natrialbaceae</taxon>
        <taxon>Haloterrigena</taxon>
    </lineage>
</organism>
<dbReference type="PANTHER" id="PTHR30121">
    <property type="entry name" value="UNCHARACTERIZED PROTEIN YJGR-RELATED"/>
    <property type="match status" value="1"/>
</dbReference>
<accession>A0ABX2LH80</accession>
<dbReference type="Pfam" id="PF01935">
    <property type="entry name" value="DUF87"/>
    <property type="match status" value="1"/>
</dbReference>
<feature type="domain" description="Helicase HerA central" evidence="2">
    <location>
        <begin position="87"/>
        <end position="288"/>
    </location>
</feature>
<evidence type="ECO:0000313" key="4">
    <source>
        <dbReference type="Proteomes" id="UP001016761"/>
    </source>
</evidence>
<dbReference type="EMBL" id="JABUQZ010000001">
    <property type="protein sequence ID" value="NUC74728.1"/>
    <property type="molecule type" value="Genomic_DNA"/>
</dbReference>
<dbReference type="InterPro" id="IPR027417">
    <property type="entry name" value="P-loop_NTPase"/>
</dbReference>
<keyword evidence="3" id="KW-0547">Nucleotide-binding</keyword>
<keyword evidence="3" id="KW-0067">ATP-binding</keyword>
<dbReference type="Gene3D" id="3.40.50.300">
    <property type="entry name" value="P-loop containing nucleotide triphosphate hydrolases"/>
    <property type="match status" value="2"/>
</dbReference>